<dbReference type="PANTHER" id="PTHR23354">
    <property type="entry name" value="NUCLEOLAR PROTEIN 7/ESTROGEN RECEPTOR COACTIVATOR-RELATED"/>
    <property type="match status" value="1"/>
</dbReference>
<evidence type="ECO:0000313" key="3">
    <source>
        <dbReference type="EMBL" id="KAJ6229390.1"/>
    </source>
</evidence>
<evidence type="ECO:0000313" key="4">
    <source>
        <dbReference type="Proteomes" id="UP001150062"/>
    </source>
</evidence>
<feature type="domain" description="TLDc" evidence="2">
    <location>
        <begin position="360"/>
        <end position="510"/>
    </location>
</feature>
<gene>
    <name evidence="3" type="ORF">M0813_07822</name>
</gene>
<dbReference type="CDD" id="cd19757">
    <property type="entry name" value="Bbox1"/>
    <property type="match status" value="1"/>
</dbReference>
<dbReference type="Pfam" id="PF07534">
    <property type="entry name" value="TLD"/>
    <property type="match status" value="1"/>
</dbReference>
<feature type="coiled-coil region" evidence="1">
    <location>
        <begin position="123"/>
        <end position="201"/>
    </location>
</feature>
<dbReference type="Gene3D" id="4.10.830.40">
    <property type="match status" value="1"/>
</dbReference>
<dbReference type="PANTHER" id="PTHR23354:SF122">
    <property type="entry name" value="GTPASE-ACTIVATING PROTEIN SKYWALKER"/>
    <property type="match status" value="1"/>
</dbReference>
<proteinExistence type="predicted"/>
<dbReference type="InterPro" id="IPR006571">
    <property type="entry name" value="TLDc_dom"/>
</dbReference>
<accession>A0ABQ8X9Q5</accession>
<reference evidence="3" key="1">
    <citation type="submission" date="2022-08" db="EMBL/GenBank/DDBJ databases">
        <title>Novel sulfate-reducing endosymbionts in the free-living metamonad Anaeramoeba.</title>
        <authorList>
            <person name="Jerlstrom-Hultqvist J."/>
            <person name="Cepicka I."/>
            <person name="Gallot-Lavallee L."/>
            <person name="Salas-Leiva D."/>
            <person name="Curtis B.A."/>
            <person name="Zahonova K."/>
            <person name="Pipaliya S."/>
            <person name="Dacks J."/>
            <person name="Roger A.J."/>
        </authorList>
    </citation>
    <scope>NUCLEOTIDE SEQUENCE</scope>
    <source>
        <strain evidence="3">Schooner1</strain>
    </source>
</reference>
<dbReference type="Proteomes" id="UP001150062">
    <property type="component" value="Unassembled WGS sequence"/>
</dbReference>
<comment type="caution">
    <text evidence="3">The sequence shown here is derived from an EMBL/GenBank/DDBJ whole genome shotgun (WGS) entry which is preliminary data.</text>
</comment>
<protein>
    <submittedName>
        <fullName evidence="3">Mtor-associated protein meak7</fullName>
    </submittedName>
</protein>
<keyword evidence="4" id="KW-1185">Reference proteome</keyword>
<evidence type="ECO:0000259" key="2">
    <source>
        <dbReference type="Pfam" id="PF07534"/>
    </source>
</evidence>
<organism evidence="3 4">
    <name type="scientific">Anaeramoeba flamelloides</name>
    <dbReference type="NCBI Taxonomy" id="1746091"/>
    <lineage>
        <taxon>Eukaryota</taxon>
        <taxon>Metamonada</taxon>
        <taxon>Anaeramoebidae</taxon>
        <taxon>Anaeramoeba</taxon>
    </lineage>
</organism>
<sequence>MSFFGKKKKKKKKQEIPYQGPVEAVHFVEEIPTQQNQQNQQNHERHLCDQCLDDGKKKQATFFCQNCELYYCDKHERFVHKISDLQKHIRTRINTAVNNNIEEDWNLVENKRKLSEKTKKKVIKERRALIKEIQNEIKSLEQDQLYLVEHTNKQYGLLRNALQNKMEALQNSIVNEHEKKIKKLKKQYSEISQSIEELAITNINEVIVSENTELLDHLNQIFQNPCPKPVFYKGFEKTLPIGNQMKLINELDFVTAISLSKSLVEVTKCFSIAERGEIKVKLKNDKNEKIFIKNPQIKFQITDSSKKAIKLDNLNWISNGVDAYEAHFSLKHADRFQTQVLIENVVFPPQEIHVYLPGFSNPSKILTHDQYIQITSRIEKKIQFKLNFDYHRDKKSFMEWKKRCHLKGSSLTIVKNVHGYIFGGYSDVGWGPSNSWKTSNNSFLFYCGKSKNGTPKILNLSGKKNNYAIWWYESWGPTFGNGRQFSLNQQFKSIYNSECDVYQNPKNGAQEFQGANSNHLTAITHFECFCERI</sequence>
<keyword evidence="1" id="KW-0175">Coiled coil</keyword>
<name>A0ABQ8X9Q5_9EUKA</name>
<dbReference type="EMBL" id="JAOAOG010000321">
    <property type="protein sequence ID" value="KAJ6229390.1"/>
    <property type="molecule type" value="Genomic_DNA"/>
</dbReference>
<evidence type="ECO:0000256" key="1">
    <source>
        <dbReference type="SAM" id="Coils"/>
    </source>
</evidence>